<keyword evidence="5" id="KW-0333">Golgi apparatus</keyword>
<protein>
    <recommendedName>
        <fullName evidence="13">BFN domain-containing protein</fullName>
    </recommendedName>
</protein>
<dbReference type="SUPFAM" id="SSF103256">
    <property type="entry name" value="Hypothetical protein TM0160"/>
    <property type="match status" value="1"/>
</dbReference>
<dbReference type="PROSITE" id="PS51658">
    <property type="entry name" value="BFN"/>
    <property type="match status" value="1"/>
</dbReference>
<evidence type="ECO:0000259" key="9">
    <source>
        <dbReference type="PROSITE" id="PS50191"/>
    </source>
</evidence>
<comment type="function">
    <text evidence="6">Bifunctional nuclease with both RNase and DNase activities. Involved in basal defense response. Participates in abscisic acid-derived callose deposition following infection by a necrotrophic pathogen.</text>
</comment>
<evidence type="ECO:0000259" key="10">
    <source>
        <dbReference type="PROSITE" id="PS51658"/>
    </source>
</evidence>
<evidence type="ECO:0000256" key="6">
    <source>
        <dbReference type="ARBA" id="ARBA00025428"/>
    </source>
</evidence>
<evidence type="ECO:0000256" key="5">
    <source>
        <dbReference type="ARBA" id="ARBA00023034"/>
    </source>
</evidence>
<feature type="domain" description="CRAL-TRIO" evidence="9">
    <location>
        <begin position="413"/>
        <end position="478"/>
    </location>
</feature>
<feature type="region of interest" description="Disordered" evidence="8">
    <location>
        <begin position="284"/>
        <end position="313"/>
    </location>
</feature>
<dbReference type="Gene3D" id="3.10.690.10">
    <property type="entry name" value="Bifunctional nuclease domain"/>
    <property type="match status" value="1"/>
</dbReference>
<dbReference type="EMBL" id="BQKI01000073">
    <property type="protein sequence ID" value="GJN17953.1"/>
    <property type="molecule type" value="Genomic_DNA"/>
</dbReference>
<feature type="compositionally biased region" description="Basic and acidic residues" evidence="8">
    <location>
        <begin position="284"/>
        <end position="307"/>
    </location>
</feature>
<comment type="caution">
    <text evidence="11">The sequence shown here is derived from an EMBL/GenBank/DDBJ whole genome shotgun (WGS) entry which is preliminary data.</text>
</comment>
<evidence type="ECO:0000256" key="2">
    <source>
        <dbReference type="ARBA" id="ARBA00004395"/>
    </source>
</evidence>
<dbReference type="PANTHER" id="PTHR45657:SF7">
    <property type="entry name" value="OS01G0701900 PROTEIN"/>
    <property type="match status" value="1"/>
</dbReference>
<keyword evidence="4" id="KW-0378">Hydrolase</keyword>
<dbReference type="Gene3D" id="1.10.8.20">
    <property type="entry name" value="N-terminal domain of phosphatidylinositol transfer protein sec14p"/>
    <property type="match status" value="1"/>
</dbReference>
<gene>
    <name evidence="11" type="primary">gb05063</name>
    <name evidence="11" type="ORF">PR202_gb05063</name>
</gene>
<evidence type="ECO:0000256" key="4">
    <source>
        <dbReference type="ARBA" id="ARBA00022722"/>
    </source>
</evidence>
<dbReference type="InterPro" id="IPR051026">
    <property type="entry name" value="PI/PC_transfer"/>
</dbReference>
<evidence type="ECO:0000256" key="7">
    <source>
        <dbReference type="ARBA" id="ARBA00038020"/>
    </source>
</evidence>
<dbReference type="InterPro" id="IPR036865">
    <property type="entry name" value="CRAL-TRIO_dom_sf"/>
</dbReference>
<comment type="subcellular location">
    <subcellularLocation>
        <location evidence="1">Cell membrane</location>
        <topology evidence="1">Peripheral membrane protein</topology>
    </subcellularLocation>
    <subcellularLocation>
        <location evidence="2">Golgi apparatus membrane</location>
        <topology evidence="2">Peripheral membrane protein</topology>
    </subcellularLocation>
</comment>
<evidence type="ECO:0000256" key="1">
    <source>
        <dbReference type="ARBA" id="ARBA00004202"/>
    </source>
</evidence>
<keyword evidence="12" id="KW-1185">Reference proteome</keyword>
<comment type="similarity">
    <text evidence="7">Belongs to the SFH family.</text>
</comment>
<keyword evidence="4" id="KW-0540">Nuclease</keyword>
<evidence type="ECO:0008006" key="13">
    <source>
        <dbReference type="Google" id="ProtNLM"/>
    </source>
</evidence>
<reference evidence="11" key="2">
    <citation type="submission" date="2021-12" db="EMBL/GenBank/DDBJ databases">
        <title>Resequencing data analysis of finger millet.</title>
        <authorList>
            <person name="Hatakeyama M."/>
            <person name="Aluri S."/>
            <person name="Balachadran M.T."/>
            <person name="Sivarajan S.R."/>
            <person name="Poveda L."/>
            <person name="Shimizu-Inatsugi R."/>
            <person name="Schlapbach R."/>
            <person name="Sreeman S.M."/>
            <person name="Shimizu K.K."/>
        </authorList>
    </citation>
    <scope>NUCLEOTIDE SEQUENCE</scope>
</reference>
<sequence>MEIINGAVLPRYAASATGLLTSDARVSGHLQLLGRVRLRGRAGGVQADCDGAARRFFGSPSLRHGGCDWGWPVRCSFGSSSDGDGAAAANFDASGEEFVDSSVIEAVELRSVSDGFEIKMRDGKHLRCVQNNPRVLRLRDSAPHHAIVLKMEDGSDLLLPIIVMETPSIMLLAALRNIRIPRPTIYNVVKEMTETMGYQVRLVRITEMVHDAYYSRLYLTKIGNEEESISFDLKPSDAINIAFRCKVCICLLPDDQPCGEAEEFDLVRNMLIAAVEERYKDAGSEDCAHNDEKKECKSDEDISEGEKKPKRGSFKKRAVTAGNRFMHSLRRRRKTRSDNHTFSIEDIRDAQELETVERFRWCLLADGLLPERYDDYHTMLRFLKARKFNMEKAKHMWSEMLRWRKEFGADNIETLYQLYIINAGQGFKMLWGTIKSFLDPETASKIHVLGSKYQNKLLEIIEDSELPDFLGGKCKCEEYGGCPKSDKGPWKDPEIIKRVLNGEANYGPVSSIDGKEDCCSESQDLTSHASTSDAAPVIEDGIPVVDNVMDGCIDSRASSTPSTSAVYRVDALEAELISLKKALYETLIRQDELLAYIDRQETVKFCLNVRVATDILAILPAGVQFGLVRLAVQIDALAFVISAPDRQSKCSCLAT</sequence>
<accession>A0AAV5E3N3</accession>
<dbReference type="SUPFAM" id="SSF46938">
    <property type="entry name" value="CRAL/TRIO N-terminal domain"/>
    <property type="match status" value="1"/>
</dbReference>
<name>A0AAV5E3N3_ELECO</name>
<dbReference type="CDD" id="cd00170">
    <property type="entry name" value="SEC14"/>
    <property type="match status" value="1"/>
</dbReference>
<dbReference type="SUPFAM" id="SSF52087">
    <property type="entry name" value="CRAL/TRIO domain"/>
    <property type="match status" value="1"/>
</dbReference>
<dbReference type="PROSITE" id="PS50191">
    <property type="entry name" value="CRAL_TRIO"/>
    <property type="match status" value="1"/>
</dbReference>
<evidence type="ECO:0000256" key="8">
    <source>
        <dbReference type="SAM" id="MobiDB-lite"/>
    </source>
</evidence>
<feature type="domain" description="BFN" evidence="10">
    <location>
        <begin position="128"/>
        <end position="265"/>
    </location>
</feature>
<evidence type="ECO:0000313" key="12">
    <source>
        <dbReference type="Proteomes" id="UP001054889"/>
    </source>
</evidence>
<dbReference type="SMART" id="SM00516">
    <property type="entry name" value="SEC14"/>
    <property type="match status" value="1"/>
</dbReference>
<dbReference type="InterPro" id="IPR011074">
    <property type="entry name" value="CRAL/TRIO_N_dom"/>
</dbReference>
<evidence type="ECO:0000256" key="3">
    <source>
        <dbReference type="ARBA" id="ARBA00009095"/>
    </source>
</evidence>
<comment type="similarity">
    <text evidence="3">Belongs to the bifunctional nuclease family.</text>
</comment>
<organism evidence="11 12">
    <name type="scientific">Eleusine coracana subsp. coracana</name>
    <dbReference type="NCBI Taxonomy" id="191504"/>
    <lineage>
        <taxon>Eukaryota</taxon>
        <taxon>Viridiplantae</taxon>
        <taxon>Streptophyta</taxon>
        <taxon>Embryophyta</taxon>
        <taxon>Tracheophyta</taxon>
        <taxon>Spermatophyta</taxon>
        <taxon>Magnoliopsida</taxon>
        <taxon>Liliopsida</taxon>
        <taxon>Poales</taxon>
        <taxon>Poaceae</taxon>
        <taxon>PACMAD clade</taxon>
        <taxon>Chloridoideae</taxon>
        <taxon>Cynodonteae</taxon>
        <taxon>Eleusininae</taxon>
        <taxon>Eleusine</taxon>
    </lineage>
</organism>
<proteinExistence type="inferred from homology"/>
<dbReference type="SMART" id="SM01100">
    <property type="entry name" value="CRAL_TRIO_N"/>
    <property type="match status" value="1"/>
</dbReference>
<dbReference type="InterPro" id="IPR003729">
    <property type="entry name" value="Bi_nuclease_dom"/>
</dbReference>
<dbReference type="InterPro" id="IPR036104">
    <property type="entry name" value="BFN_sf"/>
</dbReference>
<dbReference type="GO" id="GO:0004518">
    <property type="term" value="F:nuclease activity"/>
    <property type="evidence" value="ECO:0007669"/>
    <property type="project" value="UniProtKB-UniRule"/>
</dbReference>
<dbReference type="InterPro" id="IPR036273">
    <property type="entry name" value="CRAL/TRIO_N_dom_sf"/>
</dbReference>
<dbReference type="AlphaFoldDB" id="A0AAV5E3N3"/>
<dbReference type="GO" id="GO:0000139">
    <property type="term" value="C:Golgi membrane"/>
    <property type="evidence" value="ECO:0007669"/>
    <property type="project" value="UniProtKB-SubCell"/>
</dbReference>
<dbReference type="Gene3D" id="3.40.525.10">
    <property type="entry name" value="CRAL-TRIO lipid binding domain"/>
    <property type="match status" value="1"/>
</dbReference>
<dbReference type="Pfam" id="PF02577">
    <property type="entry name" value="BFN_dom"/>
    <property type="match status" value="1"/>
</dbReference>
<dbReference type="PANTHER" id="PTHR45657">
    <property type="entry name" value="CRAL-TRIO DOMAIN-CONTAINING PROTEIN YKL091C-RELATED"/>
    <property type="match status" value="1"/>
</dbReference>
<dbReference type="InterPro" id="IPR001251">
    <property type="entry name" value="CRAL-TRIO_dom"/>
</dbReference>
<dbReference type="GO" id="GO:0005886">
    <property type="term" value="C:plasma membrane"/>
    <property type="evidence" value="ECO:0007669"/>
    <property type="project" value="UniProtKB-SubCell"/>
</dbReference>
<dbReference type="Proteomes" id="UP001054889">
    <property type="component" value="Unassembled WGS sequence"/>
</dbReference>
<evidence type="ECO:0000313" key="11">
    <source>
        <dbReference type="EMBL" id="GJN17953.1"/>
    </source>
</evidence>
<dbReference type="Pfam" id="PF00650">
    <property type="entry name" value="CRAL_TRIO"/>
    <property type="match status" value="1"/>
</dbReference>
<reference evidence="11" key="1">
    <citation type="journal article" date="2018" name="DNA Res.">
        <title>Multiple hybrid de novo genome assembly of finger millet, an orphan allotetraploid crop.</title>
        <authorList>
            <person name="Hatakeyama M."/>
            <person name="Aluri S."/>
            <person name="Balachadran M.T."/>
            <person name="Sivarajan S.R."/>
            <person name="Patrignani A."/>
            <person name="Gruter S."/>
            <person name="Poveda L."/>
            <person name="Shimizu-Inatsugi R."/>
            <person name="Baeten J."/>
            <person name="Francoijs K.J."/>
            <person name="Nataraja K.N."/>
            <person name="Reddy Y.A.N."/>
            <person name="Phadnis S."/>
            <person name="Ravikumar R.L."/>
            <person name="Schlapbach R."/>
            <person name="Sreeman S.M."/>
            <person name="Shimizu K.K."/>
        </authorList>
    </citation>
    <scope>NUCLEOTIDE SEQUENCE</scope>
</reference>